<protein>
    <recommendedName>
        <fullName evidence="3">HEAT repeat domain-containing protein</fullName>
    </recommendedName>
</protein>
<dbReference type="AlphaFoldDB" id="A0A9X1JM38"/>
<evidence type="ECO:0008006" key="3">
    <source>
        <dbReference type="Google" id="ProtNLM"/>
    </source>
</evidence>
<evidence type="ECO:0000313" key="2">
    <source>
        <dbReference type="Proteomes" id="UP001138681"/>
    </source>
</evidence>
<keyword evidence="2" id="KW-1185">Reference proteome</keyword>
<name>A0A9X1JM38_9SPHN</name>
<evidence type="ECO:0000313" key="1">
    <source>
        <dbReference type="EMBL" id="MBV7258984.1"/>
    </source>
</evidence>
<dbReference type="RefSeq" id="WP_218404239.1">
    <property type="nucleotide sequence ID" value="NZ_JAGSPC010000001.1"/>
</dbReference>
<sequence>MSEDKDYVSNARAALATGELLSHLAEVPYGEVEYVASALVSLVLDGELDLTSELSESTLSGLTQATSPRIQRVLAEVLPKIDCEPYVAIDISHALIDLCEQPGSEHTAISMFEKWLELHTSKSSEVLAALESDSRDSPLLLGTLLALAKVDPDEAVSRSLAICDDQRPVMRRHAVMALGYMELGGEHLQSANSFLAKRSGPASLKIDRVNAISAIHRRLQGIEHPKDKPPQLFEALQTACNNPPPAVLNELVHGLILEKIKHPTSLKENIFALMPNVQADQAQTIDLIDLVLYGLDLDAERDLVLRVIKGMLTGDPQAIAIDALDSTKHKLAADSPSVLGWYIVELLLDGRQNLGEAASRVFPPLDVKLYPFDLAPHDLSEDELFYLARKVFAYLMLDRGPAVSLLAACLKLLSGDALKAMEDEIASFWLGNYPGDIALFESGLDTSPELKPSVKRLKKARDAYLKCLSDSPRNDAFKPSPPERQAQWDRKRKEQHEIAKHAHKSSVFLSFIHTKTMLYGRGAVSYVYGPGVDEPIRHEMLYQSHETSTPIPRMEVHCPERLAYLRLRFRMEERPK</sequence>
<accession>A0A9X1JM38</accession>
<comment type="caution">
    <text evidence="1">The sequence shown here is derived from an EMBL/GenBank/DDBJ whole genome shotgun (WGS) entry which is preliminary data.</text>
</comment>
<organism evidence="1 2">
    <name type="scientific">Erythrobacter crassostreae</name>
    <dbReference type="NCBI Taxonomy" id="2828328"/>
    <lineage>
        <taxon>Bacteria</taxon>
        <taxon>Pseudomonadati</taxon>
        <taxon>Pseudomonadota</taxon>
        <taxon>Alphaproteobacteria</taxon>
        <taxon>Sphingomonadales</taxon>
        <taxon>Erythrobacteraceae</taxon>
        <taxon>Erythrobacter/Porphyrobacter group</taxon>
        <taxon>Erythrobacter</taxon>
    </lineage>
</organism>
<reference evidence="1" key="1">
    <citation type="submission" date="2021-04" db="EMBL/GenBank/DDBJ databases">
        <authorList>
            <person name="Pira H."/>
            <person name="Risdian C."/>
            <person name="Wink J."/>
        </authorList>
    </citation>
    <scope>NUCLEOTIDE SEQUENCE</scope>
    <source>
        <strain evidence="1">WH158</strain>
    </source>
</reference>
<dbReference type="Proteomes" id="UP001138681">
    <property type="component" value="Unassembled WGS sequence"/>
</dbReference>
<proteinExistence type="predicted"/>
<gene>
    <name evidence="1" type="ORF">KCG46_05245</name>
</gene>
<dbReference type="EMBL" id="JAGSPC010000001">
    <property type="protein sequence ID" value="MBV7258984.1"/>
    <property type="molecule type" value="Genomic_DNA"/>
</dbReference>